<evidence type="ECO:0000256" key="1">
    <source>
        <dbReference type="SAM" id="MobiDB-lite"/>
    </source>
</evidence>
<sequence>MSSILVGNEALHLQLSPDVRKATVRRGSLIPAIHKWAVSINQDMIGKSNLQSKRQSLDMTGTMGYNKREWREEQNQKDVDNEKSHRRASLDVNVERAVALVNENPDLDDDDGDLAPFGCRRDSLL</sequence>
<organism evidence="2">
    <name type="scientific">Phaeodactylum tricornutum</name>
    <name type="common">Diatom</name>
    <dbReference type="NCBI Taxonomy" id="2850"/>
    <lineage>
        <taxon>Eukaryota</taxon>
        <taxon>Sar</taxon>
        <taxon>Stramenopiles</taxon>
        <taxon>Ochrophyta</taxon>
        <taxon>Bacillariophyta</taxon>
        <taxon>Bacillariophyceae</taxon>
        <taxon>Bacillariophycidae</taxon>
        <taxon>Naviculales</taxon>
        <taxon>Phaeodactylaceae</taxon>
        <taxon>Phaeodactylum</taxon>
    </lineage>
</organism>
<dbReference type="EMBL" id="OU594961">
    <property type="protein sequence ID" value="CAG9285851.1"/>
    <property type="molecule type" value="Genomic_DNA"/>
</dbReference>
<accession>A0A8J9S7W1</accession>
<dbReference type="Proteomes" id="UP000836788">
    <property type="component" value="Chromosome 20"/>
</dbReference>
<feature type="compositionally biased region" description="Basic and acidic residues" evidence="1">
    <location>
        <begin position="66"/>
        <end position="83"/>
    </location>
</feature>
<dbReference type="AlphaFoldDB" id="A0A8J9S7W1"/>
<reference evidence="2" key="1">
    <citation type="submission" date="2022-02" db="EMBL/GenBank/DDBJ databases">
        <authorList>
            <person name="Giguere J D."/>
        </authorList>
    </citation>
    <scope>NUCLEOTIDE SEQUENCE</scope>
    <source>
        <strain evidence="2">CCAP 1055/1</strain>
    </source>
</reference>
<proteinExistence type="predicted"/>
<feature type="region of interest" description="Disordered" evidence="1">
    <location>
        <begin position="51"/>
        <end position="90"/>
    </location>
</feature>
<gene>
    <name evidence="2" type="ORF">PTTT1_LOCUS30409</name>
</gene>
<evidence type="ECO:0000313" key="2">
    <source>
        <dbReference type="EMBL" id="CAG9285851.1"/>
    </source>
</evidence>
<protein>
    <submittedName>
        <fullName evidence="2">Uncharacterized protein</fullName>
    </submittedName>
</protein>
<name>A0A8J9S7W1_PHATR</name>